<dbReference type="EMBL" id="CADCWL010000047">
    <property type="protein sequence ID" value="CAA9554912.1"/>
    <property type="molecule type" value="Genomic_DNA"/>
</dbReference>
<feature type="compositionally biased region" description="Basic residues" evidence="1">
    <location>
        <begin position="98"/>
        <end position="112"/>
    </location>
</feature>
<reference evidence="2" key="1">
    <citation type="submission" date="2020-02" db="EMBL/GenBank/DDBJ databases">
        <authorList>
            <person name="Meier V. D."/>
        </authorList>
    </citation>
    <scope>NUCLEOTIDE SEQUENCE</scope>
    <source>
        <strain evidence="2">AVDCRST_MAG19</strain>
    </source>
</reference>
<feature type="region of interest" description="Disordered" evidence="1">
    <location>
        <begin position="91"/>
        <end position="122"/>
    </location>
</feature>
<feature type="compositionally biased region" description="Low complexity" evidence="1">
    <location>
        <begin position="113"/>
        <end position="122"/>
    </location>
</feature>
<organism evidence="2">
    <name type="scientific">uncultured Thermomicrobiales bacterium</name>
    <dbReference type="NCBI Taxonomy" id="1645740"/>
    <lineage>
        <taxon>Bacteria</taxon>
        <taxon>Pseudomonadati</taxon>
        <taxon>Thermomicrobiota</taxon>
        <taxon>Thermomicrobia</taxon>
        <taxon>Thermomicrobiales</taxon>
        <taxon>environmental samples</taxon>
    </lineage>
</organism>
<evidence type="ECO:0000313" key="2">
    <source>
        <dbReference type="EMBL" id="CAA9554912.1"/>
    </source>
</evidence>
<evidence type="ECO:0000256" key="1">
    <source>
        <dbReference type="SAM" id="MobiDB-lite"/>
    </source>
</evidence>
<protein>
    <submittedName>
        <fullName evidence="2">Uncharacterized protein</fullName>
    </submittedName>
</protein>
<accession>A0A6J4USE2</accession>
<proteinExistence type="predicted"/>
<sequence length="122" mass="12925">MDIDRQFEARSTPRTVVATGVKVAYAAPLVAASFRVTALEPSAQVASPVGKACGCAPGFLVQNETEVQFDFSTTLASVGFNVAGSLTFDSVLDDSSSRRRPHSSVRSSRHPASRSPPRRLSA</sequence>
<dbReference type="AlphaFoldDB" id="A0A6J4USE2"/>
<name>A0A6J4USE2_9BACT</name>
<gene>
    <name evidence="2" type="ORF">AVDCRST_MAG19-1137</name>
</gene>